<protein>
    <submittedName>
        <fullName evidence="1">Uncharacterized protein</fullName>
    </submittedName>
</protein>
<accession>A0ABN6HZD2</accession>
<proteinExistence type="predicted"/>
<evidence type="ECO:0000313" key="2">
    <source>
        <dbReference type="Proteomes" id="UP000825258"/>
    </source>
</evidence>
<reference evidence="1 2" key="1">
    <citation type="submission" date="2021-06" db="EMBL/GenBank/DDBJ databases">
        <title>Whole genome sequences of Flavobacterium sp. KK2020170 and assembly.</title>
        <authorList>
            <person name="Kitahara K."/>
            <person name="Miyoshi S."/>
            <person name="Uesaka K."/>
        </authorList>
    </citation>
    <scope>NUCLEOTIDE SEQUENCE [LARGE SCALE GENOMIC DNA]</scope>
    <source>
        <strain evidence="1 2">KK2020170</strain>
    </source>
</reference>
<dbReference type="RefSeq" id="WP_221259204.1">
    <property type="nucleotide sequence ID" value="NZ_AP024749.1"/>
</dbReference>
<dbReference type="EMBL" id="AP024749">
    <property type="protein sequence ID" value="BCY27593.1"/>
    <property type="molecule type" value="Genomic_DNA"/>
</dbReference>
<name>A0ABN6HZD2_9FLAO</name>
<sequence>MKKITSKEIDTFYNKTFYVQGSTFDDKNLKKIKFDSINFKKDGSIYSFNNKVGTWKKDRTIYLSNYKRKFFFNHISNNTLRINSRYSSKKDTLIKQIKIILVNKEFKKDSVATFIDF</sequence>
<keyword evidence="2" id="KW-1185">Reference proteome</keyword>
<dbReference type="Proteomes" id="UP000825258">
    <property type="component" value="Chromosome"/>
</dbReference>
<gene>
    <name evidence="1" type="ORF">KK2020170_04610</name>
</gene>
<organism evidence="1 2">
    <name type="scientific">Flavobacterium okayamense</name>
    <dbReference type="NCBI Taxonomy" id="2830782"/>
    <lineage>
        <taxon>Bacteria</taxon>
        <taxon>Pseudomonadati</taxon>
        <taxon>Bacteroidota</taxon>
        <taxon>Flavobacteriia</taxon>
        <taxon>Flavobacteriales</taxon>
        <taxon>Flavobacteriaceae</taxon>
        <taxon>Flavobacterium</taxon>
    </lineage>
</organism>
<evidence type="ECO:0000313" key="1">
    <source>
        <dbReference type="EMBL" id="BCY27593.1"/>
    </source>
</evidence>